<dbReference type="AlphaFoldDB" id="A2E475"/>
<dbReference type="VEuPathDB" id="TrichDB:TVAG_139010"/>
<evidence type="ECO:0000313" key="3">
    <source>
        <dbReference type="EMBL" id="EAY12521.1"/>
    </source>
</evidence>
<accession>A2E475</accession>
<dbReference type="KEGG" id="tva:4770487"/>
<keyword evidence="2" id="KW-0472">Membrane</keyword>
<dbReference type="Proteomes" id="UP000001542">
    <property type="component" value="Unassembled WGS sequence"/>
</dbReference>
<sequence>MDFPLESQHQLPASSVNSLLTSNENFRIRLHFEMGDDDVVVDGHNINFVPTIPEINMPIRLYQTDKIKYANTVTGYVLVTRFVFNISGQFFGVKSIRNIYPDDNGFSSSIVTVAIKRSEVDKNLEPILMNHIYKRHREQNKLIALSAGKQSASNDNIPIPFNEFFTDIRNSISNLEIMLREEHEIDPTISLASTELIGLKLDLERKAQEILRSLQERDNAEEEARLESRKIAEAASKIEQQLALPNKAEVAKDSKNDVAFAFSLIPLFVAFVGAIIKKKRK</sequence>
<keyword evidence="4" id="KW-1185">Reference proteome</keyword>
<dbReference type="InParanoid" id="A2E475"/>
<gene>
    <name evidence="3" type="ORF">TVAG_139010</name>
</gene>
<dbReference type="RefSeq" id="XP_001324744.1">
    <property type="nucleotide sequence ID" value="XM_001324709.1"/>
</dbReference>
<keyword evidence="2" id="KW-1133">Transmembrane helix</keyword>
<keyword evidence="1" id="KW-0175">Coiled coil</keyword>
<dbReference type="SMR" id="A2E475"/>
<name>A2E475_TRIV3</name>
<dbReference type="EMBL" id="DS113300">
    <property type="protein sequence ID" value="EAY12521.1"/>
    <property type="molecule type" value="Genomic_DNA"/>
</dbReference>
<proteinExistence type="predicted"/>
<feature type="transmembrane region" description="Helical" evidence="2">
    <location>
        <begin position="258"/>
        <end position="276"/>
    </location>
</feature>
<dbReference type="OrthoDB" id="10266419at2759"/>
<protein>
    <submittedName>
        <fullName evidence="3">Uncharacterized protein</fullName>
    </submittedName>
</protein>
<keyword evidence="2" id="KW-0812">Transmembrane</keyword>
<dbReference type="VEuPathDB" id="TrichDB:TVAGG3_0251850"/>
<organism evidence="3 4">
    <name type="scientific">Trichomonas vaginalis (strain ATCC PRA-98 / G3)</name>
    <dbReference type="NCBI Taxonomy" id="412133"/>
    <lineage>
        <taxon>Eukaryota</taxon>
        <taxon>Metamonada</taxon>
        <taxon>Parabasalia</taxon>
        <taxon>Trichomonadida</taxon>
        <taxon>Trichomonadidae</taxon>
        <taxon>Trichomonas</taxon>
    </lineage>
</organism>
<feature type="coiled-coil region" evidence="1">
    <location>
        <begin position="203"/>
        <end position="237"/>
    </location>
</feature>
<evidence type="ECO:0000256" key="2">
    <source>
        <dbReference type="SAM" id="Phobius"/>
    </source>
</evidence>
<reference evidence="3" key="2">
    <citation type="journal article" date="2007" name="Science">
        <title>Draft genome sequence of the sexually transmitted pathogen Trichomonas vaginalis.</title>
        <authorList>
            <person name="Carlton J.M."/>
            <person name="Hirt R.P."/>
            <person name="Silva J.C."/>
            <person name="Delcher A.L."/>
            <person name="Schatz M."/>
            <person name="Zhao Q."/>
            <person name="Wortman J.R."/>
            <person name="Bidwell S.L."/>
            <person name="Alsmark U.C.M."/>
            <person name="Besteiro S."/>
            <person name="Sicheritz-Ponten T."/>
            <person name="Noel C.J."/>
            <person name="Dacks J.B."/>
            <person name="Foster P.G."/>
            <person name="Simillion C."/>
            <person name="Van de Peer Y."/>
            <person name="Miranda-Saavedra D."/>
            <person name="Barton G.J."/>
            <person name="Westrop G.D."/>
            <person name="Mueller S."/>
            <person name="Dessi D."/>
            <person name="Fiori P.L."/>
            <person name="Ren Q."/>
            <person name="Paulsen I."/>
            <person name="Zhang H."/>
            <person name="Bastida-Corcuera F.D."/>
            <person name="Simoes-Barbosa A."/>
            <person name="Brown M.T."/>
            <person name="Hayes R.D."/>
            <person name="Mukherjee M."/>
            <person name="Okumura C.Y."/>
            <person name="Schneider R."/>
            <person name="Smith A.J."/>
            <person name="Vanacova S."/>
            <person name="Villalvazo M."/>
            <person name="Haas B.J."/>
            <person name="Pertea M."/>
            <person name="Feldblyum T.V."/>
            <person name="Utterback T.R."/>
            <person name="Shu C.L."/>
            <person name="Osoegawa K."/>
            <person name="de Jong P.J."/>
            <person name="Hrdy I."/>
            <person name="Horvathova L."/>
            <person name="Zubacova Z."/>
            <person name="Dolezal P."/>
            <person name="Malik S.B."/>
            <person name="Logsdon J.M. Jr."/>
            <person name="Henze K."/>
            <person name="Gupta A."/>
            <person name="Wang C.C."/>
            <person name="Dunne R.L."/>
            <person name="Upcroft J.A."/>
            <person name="Upcroft P."/>
            <person name="White O."/>
            <person name="Salzberg S.L."/>
            <person name="Tang P."/>
            <person name="Chiu C.-H."/>
            <person name="Lee Y.-S."/>
            <person name="Embley T.M."/>
            <person name="Coombs G.H."/>
            <person name="Mottram J.C."/>
            <person name="Tachezy J."/>
            <person name="Fraser-Liggett C.M."/>
            <person name="Johnson P.J."/>
        </authorList>
    </citation>
    <scope>NUCLEOTIDE SEQUENCE [LARGE SCALE GENOMIC DNA]</scope>
    <source>
        <strain evidence="3">G3</strain>
    </source>
</reference>
<evidence type="ECO:0000256" key="1">
    <source>
        <dbReference type="SAM" id="Coils"/>
    </source>
</evidence>
<reference evidence="3" key="1">
    <citation type="submission" date="2006-10" db="EMBL/GenBank/DDBJ databases">
        <authorList>
            <person name="Amadeo P."/>
            <person name="Zhao Q."/>
            <person name="Wortman J."/>
            <person name="Fraser-Liggett C."/>
            <person name="Carlton J."/>
        </authorList>
    </citation>
    <scope>NUCLEOTIDE SEQUENCE</scope>
    <source>
        <strain evidence="3">G3</strain>
    </source>
</reference>
<evidence type="ECO:0000313" key="4">
    <source>
        <dbReference type="Proteomes" id="UP000001542"/>
    </source>
</evidence>